<dbReference type="AlphaFoldDB" id="A0A7X9YHA2"/>
<dbReference type="CDD" id="cd03801">
    <property type="entry name" value="GT4_PimA-like"/>
    <property type="match status" value="1"/>
</dbReference>
<dbReference type="SUPFAM" id="SSF53756">
    <property type="entry name" value="UDP-Glycosyltransferase/glycogen phosphorylase"/>
    <property type="match status" value="1"/>
</dbReference>
<dbReference type="InterPro" id="IPR001296">
    <property type="entry name" value="Glyco_trans_1"/>
</dbReference>
<dbReference type="GO" id="GO:1901135">
    <property type="term" value="P:carbohydrate derivative metabolic process"/>
    <property type="evidence" value="ECO:0007669"/>
    <property type="project" value="UniProtKB-ARBA"/>
</dbReference>
<gene>
    <name evidence="2" type="ORF">HHL01_15690</name>
</gene>
<dbReference type="GO" id="GO:0016757">
    <property type="term" value="F:glycosyltransferase activity"/>
    <property type="evidence" value="ECO:0007669"/>
    <property type="project" value="InterPro"/>
</dbReference>
<evidence type="ECO:0000259" key="1">
    <source>
        <dbReference type="Pfam" id="PF00534"/>
    </source>
</evidence>
<evidence type="ECO:0000313" key="3">
    <source>
        <dbReference type="Proteomes" id="UP000519126"/>
    </source>
</evidence>
<sequence length="375" mass="42687">MHNFVILIDRLYTLDGDHKTIGGIQTYLSALAKVIFDNFKIKPVIYQSAKHFFEIEQQHYIVKGVDTNGQINPKKTFEYLKSENSVKSTLLIWGSDQYSQPSTKFESISIQHGIGFDTEAMHSPLKRALVNYGLTWVYKTLQRHKAIKIFENSKAAVCVDYNFLNWYRTYRSSAQISNKIHVIPNFTDIPAEPIEKSNDKISIVFARRFVDRRGVDIALQLASKLVSKYDNVEFYFAGDGPKLPLVKKLVESHERVFLTKFDSSKSIDFHRDFSIAIVPSVGSEGTSLSLLEAMASNCAVVASNVGGMTNIILNNFNGSLVPPTFDEFYKELCDLIETKERLITYQKNAYITAKSSFSKANWEKEWVKVLNLTLK</sequence>
<dbReference type="PANTHER" id="PTHR12526">
    <property type="entry name" value="GLYCOSYLTRANSFERASE"/>
    <property type="match status" value="1"/>
</dbReference>
<accession>A0A7X9YHA2</accession>
<feature type="domain" description="Glycosyl transferase family 1" evidence="1">
    <location>
        <begin position="195"/>
        <end position="349"/>
    </location>
</feature>
<reference evidence="2 3" key="1">
    <citation type="submission" date="2020-04" db="EMBL/GenBank/DDBJ databases">
        <title>Genome Sequencing and Assembley of Pseudoalteromonas artica.</title>
        <authorList>
            <person name="Akerly B."/>
            <person name="Cook G."/>
        </authorList>
    </citation>
    <scope>NUCLEOTIDE SEQUENCE [LARGE SCALE GENOMIC DNA]</scope>
    <source>
        <strain evidence="2 3">NEC-BIFX-0059</strain>
    </source>
</reference>
<protein>
    <submittedName>
        <fullName evidence="2">Glycosyltransferase family 4 protein</fullName>
    </submittedName>
</protein>
<dbReference type="EMBL" id="JABBCX010000006">
    <property type="protein sequence ID" value="NMF49604.1"/>
    <property type="molecule type" value="Genomic_DNA"/>
</dbReference>
<name>A0A7X9YHA2_9GAMM</name>
<dbReference type="RefSeq" id="WP_170072630.1">
    <property type="nucleotide sequence ID" value="NZ_JABBCX010000006.1"/>
</dbReference>
<comment type="caution">
    <text evidence="2">The sequence shown here is derived from an EMBL/GenBank/DDBJ whole genome shotgun (WGS) entry which is preliminary data.</text>
</comment>
<evidence type="ECO:0000313" key="2">
    <source>
        <dbReference type="EMBL" id="NMF49604.1"/>
    </source>
</evidence>
<organism evidence="2 3">
    <name type="scientific">Pseudoalteromonas arctica</name>
    <dbReference type="NCBI Taxonomy" id="394751"/>
    <lineage>
        <taxon>Bacteria</taxon>
        <taxon>Pseudomonadati</taxon>
        <taxon>Pseudomonadota</taxon>
        <taxon>Gammaproteobacteria</taxon>
        <taxon>Alteromonadales</taxon>
        <taxon>Pseudoalteromonadaceae</taxon>
        <taxon>Pseudoalteromonas</taxon>
    </lineage>
</organism>
<dbReference type="Proteomes" id="UP000519126">
    <property type="component" value="Unassembled WGS sequence"/>
</dbReference>
<proteinExistence type="predicted"/>
<keyword evidence="2" id="KW-0808">Transferase</keyword>
<dbReference type="Gene3D" id="3.40.50.2000">
    <property type="entry name" value="Glycogen Phosphorylase B"/>
    <property type="match status" value="2"/>
</dbReference>
<dbReference type="Pfam" id="PF00534">
    <property type="entry name" value="Glycos_transf_1"/>
    <property type="match status" value="1"/>
</dbReference>